<dbReference type="Gene3D" id="3.20.20.190">
    <property type="entry name" value="Phosphatidylinositol (PI) phosphodiesterase"/>
    <property type="match status" value="1"/>
</dbReference>
<dbReference type="SUPFAM" id="SSF51695">
    <property type="entry name" value="PLC-like phosphodiesterases"/>
    <property type="match status" value="1"/>
</dbReference>
<organism evidence="2">
    <name type="scientific">freshwater metagenome</name>
    <dbReference type="NCBI Taxonomy" id="449393"/>
    <lineage>
        <taxon>unclassified sequences</taxon>
        <taxon>metagenomes</taxon>
        <taxon>ecological metagenomes</taxon>
    </lineage>
</organism>
<dbReference type="GO" id="GO:0008081">
    <property type="term" value="F:phosphoric diester hydrolase activity"/>
    <property type="evidence" value="ECO:0007669"/>
    <property type="project" value="InterPro"/>
</dbReference>
<gene>
    <name evidence="2" type="ORF">UFOPK2602_00497</name>
    <name evidence="3" type="ORF">UFOPK2806_01931</name>
    <name evidence="4" type="ORF">UFOPK3417_01475</name>
    <name evidence="5" type="ORF">UFOPK4306_02611</name>
</gene>
<dbReference type="AlphaFoldDB" id="A0A6J6PQS9"/>
<dbReference type="PROSITE" id="PS51704">
    <property type="entry name" value="GP_PDE"/>
    <property type="match status" value="1"/>
</dbReference>
<dbReference type="EMBL" id="CAFBLR010000163">
    <property type="protein sequence ID" value="CAB4882169.1"/>
    <property type="molecule type" value="Genomic_DNA"/>
</dbReference>
<evidence type="ECO:0000313" key="2">
    <source>
        <dbReference type="EMBL" id="CAB4699333.1"/>
    </source>
</evidence>
<dbReference type="PANTHER" id="PTHR43805">
    <property type="entry name" value="GLYCEROPHOSPHORYL DIESTER PHOSPHODIESTERASE"/>
    <property type="match status" value="1"/>
</dbReference>
<evidence type="ECO:0000313" key="3">
    <source>
        <dbReference type="EMBL" id="CAB4764361.1"/>
    </source>
</evidence>
<reference evidence="2" key="1">
    <citation type="submission" date="2020-05" db="EMBL/GenBank/DDBJ databases">
        <authorList>
            <person name="Chiriac C."/>
            <person name="Salcher M."/>
            <person name="Ghai R."/>
            <person name="Kavagutti S V."/>
        </authorList>
    </citation>
    <scope>NUCLEOTIDE SEQUENCE</scope>
</reference>
<dbReference type="EMBL" id="CAFBQP010000179">
    <property type="protein sequence ID" value="CAB5068947.1"/>
    <property type="molecule type" value="Genomic_DNA"/>
</dbReference>
<dbReference type="PANTHER" id="PTHR43805:SF1">
    <property type="entry name" value="GP-PDE DOMAIN-CONTAINING PROTEIN"/>
    <property type="match status" value="1"/>
</dbReference>
<dbReference type="EMBL" id="CAEZYY010000032">
    <property type="protein sequence ID" value="CAB4764361.1"/>
    <property type="molecule type" value="Genomic_DNA"/>
</dbReference>
<sequence length="254" mass="27789">MRHRFAYLDHPGPIPFAHRGGAGDAPENTLPAFQLAIDLGYRYLETDVQLTADDVLVAFHDNDLLRTTGRPGRISDLPWDQVRSALVDGKEPIPLLEDLLGAFPAARLNIDCKSDRAVDALAATLRRTQSLDRVCLGAFSSTRLRRLRRSLGPRVCTSLGPSEAARWLLSTRIGGLAGMPAVPCAQVPVSFNGLPVVTARTVDRAHRAGMAVHVWTIDEPAEMRRLIALGVDGIMTDRPAVLKQVLTELALWHQ</sequence>
<dbReference type="EMBL" id="CAEZXX010000022">
    <property type="protein sequence ID" value="CAB4699333.1"/>
    <property type="molecule type" value="Genomic_DNA"/>
</dbReference>
<dbReference type="InterPro" id="IPR030395">
    <property type="entry name" value="GP_PDE_dom"/>
</dbReference>
<proteinExistence type="predicted"/>
<dbReference type="Pfam" id="PF03009">
    <property type="entry name" value="GDPD"/>
    <property type="match status" value="1"/>
</dbReference>
<evidence type="ECO:0000259" key="1">
    <source>
        <dbReference type="PROSITE" id="PS51704"/>
    </source>
</evidence>
<evidence type="ECO:0000313" key="4">
    <source>
        <dbReference type="EMBL" id="CAB4882169.1"/>
    </source>
</evidence>
<name>A0A6J6PQS9_9ZZZZ</name>
<feature type="domain" description="GP-PDE" evidence="1">
    <location>
        <begin position="13"/>
        <end position="246"/>
    </location>
</feature>
<accession>A0A6J6PQS9</accession>
<evidence type="ECO:0000313" key="5">
    <source>
        <dbReference type="EMBL" id="CAB5068947.1"/>
    </source>
</evidence>
<dbReference type="GO" id="GO:0006629">
    <property type="term" value="P:lipid metabolic process"/>
    <property type="evidence" value="ECO:0007669"/>
    <property type="project" value="InterPro"/>
</dbReference>
<dbReference type="InterPro" id="IPR017946">
    <property type="entry name" value="PLC-like_Pdiesterase_TIM-brl"/>
</dbReference>
<dbReference type="CDD" id="cd08561">
    <property type="entry name" value="GDPD_cytoplasmic_ScUgpQ2_like"/>
    <property type="match status" value="1"/>
</dbReference>
<protein>
    <submittedName>
        <fullName evidence="2">Unannotated protein</fullName>
    </submittedName>
</protein>